<dbReference type="Proteomes" id="UP000259636">
    <property type="component" value="Chromosome"/>
</dbReference>
<proteinExistence type="predicted"/>
<evidence type="ECO:0000313" key="2">
    <source>
        <dbReference type="Proteomes" id="UP000259636"/>
    </source>
</evidence>
<organism evidence="1 2">
    <name type="scientific">Streptomyces koyangensis</name>
    <dbReference type="NCBI Taxonomy" id="188770"/>
    <lineage>
        <taxon>Bacteria</taxon>
        <taxon>Bacillati</taxon>
        <taxon>Actinomycetota</taxon>
        <taxon>Actinomycetes</taxon>
        <taxon>Kitasatosporales</taxon>
        <taxon>Streptomycetaceae</taxon>
        <taxon>Streptomyces</taxon>
        <taxon>Streptomyces aurantiacus group</taxon>
    </lineage>
</organism>
<reference evidence="1 2" key="1">
    <citation type="submission" date="2018-08" db="EMBL/GenBank/DDBJ databases">
        <authorList>
            <person name="Ferrada E.E."/>
            <person name="Latorre B.A."/>
        </authorList>
    </citation>
    <scope>NUCLEOTIDE SEQUENCE [LARGE SCALE GENOMIC DNA]</scope>
    <source>
        <strain evidence="1 2">VK-A60T</strain>
    </source>
</reference>
<protein>
    <submittedName>
        <fullName evidence="1">Uncharacterized protein</fullName>
    </submittedName>
</protein>
<name>A0A385DL35_9ACTN</name>
<dbReference type="AlphaFoldDB" id="A0A385DL35"/>
<dbReference type="KEGG" id="sky:D0C37_30890"/>
<gene>
    <name evidence="1" type="ORF">D0C37_30890</name>
</gene>
<evidence type="ECO:0000313" key="1">
    <source>
        <dbReference type="EMBL" id="AXQ59165.1"/>
    </source>
</evidence>
<accession>A0A385DL35</accession>
<dbReference type="EMBL" id="CP031742">
    <property type="protein sequence ID" value="AXQ59165.1"/>
    <property type="molecule type" value="Genomic_DNA"/>
</dbReference>
<sequence length="75" mass="8244">MTAVLHHHLTEGCLAPPDALRADQLWMLDPHREPPPTLTGPLRGEATRPDLHELCHWAAFTHQGNLASGRPISLA</sequence>